<organism evidence="1 2">
    <name type="scientific">Wallemia hederae</name>
    <dbReference type="NCBI Taxonomy" id="1540922"/>
    <lineage>
        <taxon>Eukaryota</taxon>
        <taxon>Fungi</taxon>
        <taxon>Dikarya</taxon>
        <taxon>Basidiomycota</taxon>
        <taxon>Wallemiomycotina</taxon>
        <taxon>Wallemiomycetes</taxon>
        <taxon>Wallemiales</taxon>
        <taxon>Wallemiaceae</taxon>
        <taxon>Wallemia</taxon>
    </lineage>
</organism>
<sequence>MDYFEYQPRHERYFTHDDTGEKHLYTLLNASYINDNQSVELLAVRKHHPRPVQIRMFDRRYDQTRAEGWDRRKEETFRQALIDEELDGQAAEIDAHTSCRAQYERDGATLELIKEEHLYCVQDYTTTISFEFAVAPEGASQELFTARGFLLDRIDGAMPLSHPFSDADSQKIIKDAYKSFDALAAIGILLADCDMENMVIVNDFGLEVRFTEISGCQRKSEAVSHAQWKEDVAHHRVLFRDAFKYTVEENLRKQMPQGVYAQQSIAWTDSSDSVQSGYILHSFIKARRRSWRKLRETVGTALRLR</sequence>
<keyword evidence="2" id="KW-1185">Reference proteome</keyword>
<gene>
    <name evidence="1" type="ORF">E3P99_02409</name>
</gene>
<protein>
    <submittedName>
        <fullName evidence="1">Uncharacterized protein</fullName>
    </submittedName>
</protein>
<evidence type="ECO:0000313" key="2">
    <source>
        <dbReference type="Proteomes" id="UP000310189"/>
    </source>
</evidence>
<name>A0A4T0FL12_9BASI</name>
<evidence type="ECO:0000313" key="1">
    <source>
        <dbReference type="EMBL" id="TIA88770.1"/>
    </source>
</evidence>
<dbReference type="EMBL" id="SPNW01000034">
    <property type="protein sequence ID" value="TIA88770.1"/>
    <property type="molecule type" value="Genomic_DNA"/>
</dbReference>
<reference evidence="1 2" key="1">
    <citation type="submission" date="2019-03" db="EMBL/GenBank/DDBJ databases">
        <title>Sequencing 23 genomes of Wallemia ichthyophaga.</title>
        <authorList>
            <person name="Gostincar C."/>
        </authorList>
    </citation>
    <scope>NUCLEOTIDE SEQUENCE [LARGE SCALE GENOMIC DNA]</scope>
    <source>
        <strain evidence="1 2">EXF-5753</strain>
    </source>
</reference>
<dbReference type="Proteomes" id="UP000310189">
    <property type="component" value="Unassembled WGS sequence"/>
</dbReference>
<proteinExistence type="predicted"/>
<dbReference type="OrthoDB" id="10464285at2759"/>
<dbReference type="AlphaFoldDB" id="A0A4T0FL12"/>
<comment type="caution">
    <text evidence="1">The sequence shown here is derived from an EMBL/GenBank/DDBJ whole genome shotgun (WGS) entry which is preliminary data.</text>
</comment>
<accession>A0A4T0FL12</accession>